<keyword evidence="2" id="KW-0732">Signal</keyword>
<reference evidence="3 4" key="1">
    <citation type="journal article" date="2016" name="Sci. Rep.">
        <title>Insights into Adaptations to a Near-Obligate Nematode Endoparasitic Lifestyle from the Finished Genome of Drechmeria coniospora.</title>
        <authorList>
            <person name="Zhang L."/>
            <person name="Zhou Z."/>
            <person name="Guo Q."/>
            <person name="Fokkens L."/>
            <person name="Miskei M."/>
            <person name="Pocsi I."/>
            <person name="Zhang W."/>
            <person name="Chen M."/>
            <person name="Wang L."/>
            <person name="Sun Y."/>
            <person name="Donzelli B.G."/>
            <person name="Gibson D.M."/>
            <person name="Nelson D.R."/>
            <person name="Luo J.G."/>
            <person name="Rep M."/>
            <person name="Liu H."/>
            <person name="Yang S."/>
            <person name="Wang J."/>
            <person name="Krasnoff S.B."/>
            <person name="Xu Y."/>
            <person name="Molnar I."/>
            <person name="Lin M."/>
        </authorList>
    </citation>
    <scope>NUCLEOTIDE SEQUENCE [LARGE SCALE GENOMIC DNA]</scope>
    <source>
        <strain evidence="3 4">ARSEF 6962</strain>
    </source>
</reference>
<dbReference type="GeneID" id="63714734"/>
<keyword evidence="4" id="KW-1185">Reference proteome</keyword>
<dbReference type="InParanoid" id="A0A151GV54"/>
<protein>
    <submittedName>
        <fullName evidence="3">Uncharacterized protein</fullName>
    </submittedName>
</protein>
<organism evidence="3 4">
    <name type="scientific">Drechmeria coniospora</name>
    <name type="common">Nematophagous fungus</name>
    <name type="synonym">Meria coniospora</name>
    <dbReference type="NCBI Taxonomy" id="98403"/>
    <lineage>
        <taxon>Eukaryota</taxon>
        <taxon>Fungi</taxon>
        <taxon>Dikarya</taxon>
        <taxon>Ascomycota</taxon>
        <taxon>Pezizomycotina</taxon>
        <taxon>Sordariomycetes</taxon>
        <taxon>Hypocreomycetidae</taxon>
        <taxon>Hypocreales</taxon>
        <taxon>Ophiocordycipitaceae</taxon>
        <taxon>Drechmeria</taxon>
    </lineage>
</organism>
<proteinExistence type="predicted"/>
<evidence type="ECO:0000256" key="2">
    <source>
        <dbReference type="SAM" id="SignalP"/>
    </source>
</evidence>
<sequence length="246" mass="24885">MVRTLLLLATALAAEATTTIMTASVFFPEKRTHPDPCLGSIVGVASDVTSIDIRCYLAGTSVTEFGVETWSIAQGPSTWAMSGNVATSSPDEMNCRLDAAKDVAHCQMFDRHSRFLESGTVTTTDVDGYKTSMWPVAITGGLEKLGAPTASATSDGASATTSSSASPTATSTTASTTASTTSASTMTASTMTTSTTSVSTVKTSTTSANTTATSPTAKVANAAGSLVTPFMLHAGLAVIVGGALVI</sequence>
<evidence type="ECO:0000313" key="3">
    <source>
        <dbReference type="EMBL" id="KYK60951.1"/>
    </source>
</evidence>
<dbReference type="STRING" id="98403.A0A151GV54"/>
<feature type="chain" id="PRO_5007580959" evidence="2">
    <location>
        <begin position="17"/>
        <end position="246"/>
    </location>
</feature>
<feature type="signal peptide" evidence="2">
    <location>
        <begin position="1"/>
        <end position="16"/>
    </location>
</feature>
<accession>A0A151GV54</accession>
<feature type="region of interest" description="Disordered" evidence="1">
    <location>
        <begin position="148"/>
        <end position="214"/>
    </location>
</feature>
<comment type="caution">
    <text evidence="3">The sequence shown here is derived from an EMBL/GenBank/DDBJ whole genome shotgun (WGS) entry which is preliminary data.</text>
</comment>
<dbReference type="EMBL" id="LAYC01000001">
    <property type="protein sequence ID" value="KYK60951.1"/>
    <property type="molecule type" value="Genomic_DNA"/>
</dbReference>
<dbReference type="RefSeq" id="XP_040660303.1">
    <property type="nucleotide sequence ID" value="XM_040799420.1"/>
</dbReference>
<gene>
    <name evidence="3" type="ORF">DCS_02091</name>
</gene>
<name>A0A151GV54_DRECN</name>
<evidence type="ECO:0000313" key="4">
    <source>
        <dbReference type="Proteomes" id="UP000076580"/>
    </source>
</evidence>
<dbReference type="AlphaFoldDB" id="A0A151GV54"/>
<dbReference type="Proteomes" id="UP000076580">
    <property type="component" value="Chromosome 01"/>
</dbReference>
<evidence type="ECO:0000256" key="1">
    <source>
        <dbReference type="SAM" id="MobiDB-lite"/>
    </source>
</evidence>